<dbReference type="PANTHER" id="PTHR45138:SF9">
    <property type="entry name" value="DIGUANYLATE CYCLASE DGCM-RELATED"/>
    <property type="match status" value="1"/>
</dbReference>
<dbReference type="SMART" id="SM00448">
    <property type="entry name" value="REC"/>
    <property type="match status" value="1"/>
</dbReference>
<dbReference type="PROSITE" id="PS50887">
    <property type="entry name" value="GGDEF"/>
    <property type="match status" value="1"/>
</dbReference>
<dbReference type="AlphaFoldDB" id="A0A2N9YCQ3"/>
<reference evidence="9" key="1">
    <citation type="submission" date="2016-12" db="EMBL/GenBank/DDBJ databases">
        <title>Complete Genome Sequence of Beggiatoa leptomitiformis D-401.</title>
        <authorList>
            <person name="Fomenkov A."/>
            <person name="Vincze T."/>
            <person name="Grabovich M."/>
            <person name="Anton B.P."/>
            <person name="Dubinina G."/>
            <person name="Orlova M."/>
            <person name="Belousova E."/>
            <person name="Roberts R.J."/>
        </authorList>
    </citation>
    <scope>NUCLEOTIDE SEQUENCE [LARGE SCALE GENOMIC DNA]</scope>
    <source>
        <strain evidence="9">D-401</strain>
    </source>
</reference>
<comment type="cofactor">
    <cofactor evidence="1">
        <name>Mg(2+)</name>
        <dbReference type="ChEBI" id="CHEBI:18420"/>
    </cofactor>
</comment>
<keyword evidence="4" id="KW-0597">Phosphoprotein</keyword>
<proteinExistence type="predicted"/>
<dbReference type="Gene3D" id="3.30.70.270">
    <property type="match status" value="1"/>
</dbReference>
<dbReference type="InterPro" id="IPR001789">
    <property type="entry name" value="Sig_transdc_resp-reg_receiver"/>
</dbReference>
<dbReference type="SUPFAM" id="SSF55073">
    <property type="entry name" value="Nucleotide cyclase"/>
    <property type="match status" value="1"/>
</dbReference>
<evidence type="ECO:0000259" key="7">
    <source>
        <dbReference type="PROSITE" id="PS50887"/>
    </source>
</evidence>
<dbReference type="CDD" id="cd01949">
    <property type="entry name" value="GGDEF"/>
    <property type="match status" value="1"/>
</dbReference>
<accession>A0A2N9YCQ3</accession>
<protein>
    <recommendedName>
        <fullName evidence="2">diguanylate cyclase</fullName>
        <ecNumber evidence="2">2.7.7.65</ecNumber>
    </recommendedName>
</protein>
<evidence type="ECO:0000259" key="6">
    <source>
        <dbReference type="PROSITE" id="PS50110"/>
    </source>
</evidence>
<dbReference type="FunFam" id="3.30.70.270:FF:000001">
    <property type="entry name" value="Diguanylate cyclase domain protein"/>
    <property type="match status" value="1"/>
</dbReference>
<dbReference type="SMART" id="SM00267">
    <property type="entry name" value="GGDEF"/>
    <property type="match status" value="1"/>
</dbReference>
<organism evidence="8 9">
    <name type="scientific">Beggiatoa leptomitoformis</name>
    <dbReference type="NCBI Taxonomy" id="288004"/>
    <lineage>
        <taxon>Bacteria</taxon>
        <taxon>Pseudomonadati</taxon>
        <taxon>Pseudomonadota</taxon>
        <taxon>Gammaproteobacteria</taxon>
        <taxon>Thiotrichales</taxon>
        <taxon>Thiotrichaceae</taxon>
        <taxon>Beggiatoa</taxon>
    </lineage>
</organism>
<evidence type="ECO:0000256" key="1">
    <source>
        <dbReference type="ARBA" id="ARBA00001946"/>
    </source>
</evidence>
<dbReference type="GO" id="GO:0005886">
    <property type="term" value="C:plasma membrane"/>
    <property type="evidence" value="ECO:0007669"/>
    <property type="project" value="TreeGrafter"/>
</dbReference>
<dbReference type="PANTHER" id="PTHR45138">
    <property type="entry name" value="REGULATORY COMPONENTS OF SENSORY TRANSDUCTION SYSTEM"/>
    <property type="match status" value="1"/>
</dbReference>
<name>A0A2N9YCQ3_9GAMM</name>
<dbReference type="InterPro" id="IPR043128">
    <property type="entry name" value="Rev_trsase/Diguanyl_cyclase"/>
</dbReference>
<evidence type="ECO:0000256" key="2">
    <source>
        <dbReference type="ARBA" id="ARBA00012528"/>
    </source>
</evidence>
<dbReference type="Pfam" id="PF00072">
    <property type="entry name" value="Response_reg"/>
    <property type="match status" value="1"/>
</dbReference>
<dbReference type="PROSITE" id="PS50110">
    <property type="entry name" value="RESPONSE_REGULATORY"/>
    <property type="match status" value="1"/>
</dbReference>
<feature type="modified residue" description="4-aspartylphosphate" evidence="4">
    <location>
        <position position="56"/>
    </location>
</feature>
<dbReference type="InterPro" id="IPR011006">
    <property type="entry name" value="CheY-like_superfamily"/>
</dbReference>
<evidence type="ECO:0000256" key="3">
    <source>
        <dbReference type="ARBA" id="ARBA00034247"/>
    </source>
</evidence>
<keyword evidence="9" id="KW-1185">Reference proteome</keyword>
<dbReference type="NCBIfam" id="TIGR00254">
    <property type="entry name" value="GGDEF"/>
    <property type="match status" value="1"/>
</dbReference>
<evidence type="ECO:0000256" key="5">
    <source>
        <dbReference type="SAM" id="Coils"/>
    </source>
</evidence>
<comment type="catalytic activity">
    <reaction evidence="3">
        <text>2 GTP = 3',3'-c-di-GMP + 2 diphosphate</text>
        <dbReference type="Rhea" id="RHEA:24898"/>
        <dbReference type="ChEBI" id="CHEBI:33019"/>
        <dbReference type="ChEBI" id="CHEBI:37565"/>
        <dbReference type="ChEBI" id="CHEBI:58805"/>
        <dbReference type="EC" id="2.7.7.65"/>
    </reaction>
</comment>
<evidence type="ECO:0000313" key="8">
    <source>
        <dbReference type="EMBL" id="AUI68248.1"/>
    </source>
</evidence>
<dbReference type="EMBL" id="CP018889">
    <property type="protein sequence ID" value="AUI68248.1"/>
    <property type="molecule type" value="Genomic_DNA"/>
</dbReference>
<feature type="domain" description="Response regulatory" evidence="6">
    <location>
        <begin position="7"/>
        <end position="123"/>
    </location>
</feature>
<dbReference type="SUPFAM" id="SSF52172">
    <property type="entry name" value="CheY-like"/>
    <property type="match status" value="1"/>
</dbReference>
<gene>
    <name evidence="8" type="ORF">BLE401_05725</name>
</gene>
<dbReference type="GO" id="GO:0000160">
    <property type="term" value="P:phosphorelay signal transduction system"/>
    <property type="evidence" value="ECO:0007669"/>
    <property type="project" value="InterPro"/>
</dbReference>
<feature type="coiled-coil region" evidence="5">
    <location>
        <begin position="125"/>
        <end position="166"/>
    </location>
</feature>
<dbReference type="InterPro" id="IPR000160">
    <property type="entry name" value="GGDEF_dom"/>
</dbReference>
<feature type="domain" description="GGDEF" evidence="7">
    <location>
        <begin position="194"/>
        <end position="331"/>
    </location>
</feature>
<dbReference type="Pfam" id="PF00990">
    <property type="entry name" value="GGDEF"/>
    <property type="match status" value="1"/>
</dbReference>
<dbReference type="InterPro" id="IPR029787">
    <property type="entry name" value="Nucleotide_cyclase"/>
</dbReference>
<dbReference type="STRING" id="288004.AL038_00335"/>
<keyword evidence="5" id="KW-0175">Coiled coil</keyword>
<dbReference type="GO" id="GO:0043709">
    <property type="term" value="P:cell adhesion involved in single-species biofilm formation"/>
    <property type="evidence" value="ECO:0007669"/>
    <property type="project" value="TreeGrafter"/>
</dbReference>
<dbReference type="Gene3D" id="3.40.50.2300">
    <property type="match status" value="1"/>
</dbReference>
<dbReference type="GO" id="GO:0052621">
    <property type="term" value="F:diguanylate cyclase activity"/>
    <property type="evidence" value="ECO:0007669"/>
    <property type="project" value="UniProtKB-EC"/>
</dbReference>
<dbReference type="Proteomes" id="UP000234271">
    <property type="component" value="Chromosome"/>
</dbReference>
<dbReference type="GO" id="GO:1902201">
    <property type="term" value="P:negative regulation of bacterial-type flagellum-dependent cell motility"/>
    <property type="evidence" value="ECO:0007669"/>
    <property type="project" value="TreeGrafter"/>
</dbReference>
<dbReference type="OrthoDB" id="9812260at2"/>
<dbReference type="InterPro" id="IPR050469">
    <property type="entry name" value="Diguanylate_Cyclase"/>
</dbReference>
<dbReference type="KEGG" id="blep:AL038_00335"/>
<dbReference type="RefSeq" id="WP_062147339.1">
    <property type="nucleotide sequence ID" value="NZ_CP012373.2"/>
</dbReference>
<evidence type="ECO:0000256" key="4">
    <source>
        <dbReference type="PROSITE-ProRule" id="PRU00169"/>
    </source>
</evidence>
<sequence length="333" mass="37423">MTNSPDVLLIIEDRLVDTLILTRFLGQAGFKVISAKSGEEGIEIATTMLPDLILLDVMMPGMNGFDVCDRLKNKNQTTEIPVIFMTALTDTLDKLRAFEAGAADYITKPLKHEEVLARINAHLKIRKLQRQLQIQNQKLQAEIAERKLAEARLEEANRELQRLANLDGLTQVANRRLFDRQIEQEWRRHLREQQTLSIILCDVDHFKNYNDNYGHLAGDSCLQLIAKGIQNALHRSTDIVARYGGEEFIVILPNTKTEGAIQVGEVIHQAIEILNIPYEHSPLKNYVTVSLGVASIIPNIALNPLDLVGTADKALYIAKAQGRDQVVYCDVVK</sequence>
<evidence type="ECO:0000313" key="9">
    <source>
        <dbReference type="Proteomes" id="UP000234271"/>
    </source>
</evidence>
<dbReference type="EC" id="2.7.7.65" evidence="2"/>